<feature type="region of interest" description="Disordered" evidence="1">
    <location>
        <begin position="61"/>
        <end position="212"/>
    </location>
</feature>
<dbReference type="AlphaFoldDB" id="A0A1M6XRK2"/>
<organism evidence="2 3">
    <name type="scientific">Bradyrhizobium lablabi</name>
    <dbReference type="NCBI Taxonomy" id="722472"/>
    <lineage>
        <taxon>Bacteria</taxon>
        <taxon>Pseudomonadati</taxon>
        <taxon>Pseudomonadota</taxon>
        <taxon>Alphaproteobacteria</taxon>
        <taxon>Hyphomicrobiales</taxon>
        <taxon>Nitrobacteraceae</taxon>
        <taxon>Bradyrhizobium</taxon>
    </lineage>
</organism>
<feature type="region of interest" description="Disordered" evidence="1">
    <location>
        <begin position="408"/>
        <end position="433"/>
    </location>
</feature>
<proteinExistence type="predicted"/>
<gene>
    <name evidence="2" type="ORF">SAMN05444159_4955</name>
</gene>
<evidence type="ECO:0000256" key="1">
    <source>
        <dbReference type="SAM" id="MobiDB-lite"/>
    </source>
</evidence>
<accession>A0A1M6XRK2</accession>
<sequence length="433" mass="44718">MRTELRFGGLLTCVAFGVASPVAVEAVELPKPVVTVNVPKPTINVPKPSINVPKPTISVSKPTIPVHHPDIAGRNPADGARKTVTVPEGTKSGQDNGTEKGHKISGSEKKPGDLSPKAAGGERKKDEAVNADGNSKGGKEGLGSGKIKASHEAVAAPGGTKDLKEADRQLKSSAIDTKAAGATANEPTPKQMDAKATSGSQPPLTGTSCHNSPGCSIDPATGALDYSGGKYGPPFTSVPADQKNGSVVIHYEQINGKIVGIATNTADNTKGEPFVLGLYKAPSAAGSASPPGAPPDLCATSLCYGSVEGVTYGAPQLGQQQGPVRPLPSPTTYTDDYFSNEESSRLFAQAAKFGLREFARFGNAIGRSEKEADGRNSKIADGSTAFEIGQAIENNIILPWINGTQIQWPLMRPSPPPSSQRPAAPPTESKPLP</sequence>
<feature type="compositionally biased region" description="Pro residues" evidence="1">
    <location>
        <begin position="412"/>
        <end position="425"/>
    </location>
</feature>
<evidence type="ECO:0000313" key="2">
    <source>
        <dbReference type="EMBL" id="SHL08630.1"/>
    </source>
</evidence>
<reference evidence="2 3" key="1">
    <citation type="submission" date="2016-11" db="EMBL/GenBank/DDBJ databases">
        <authorList>
            <person name="Jaros S."/>
            <person name="Januszkiewicz K."/>
            <person name="Wedrychowicz H."/>
        </authorList>
    </citation>
    <scope>NUCLEOTIDE SEQUENCE [LARGE SCALE GENOMIC DNA]</scope>
    <source>
        <strain evidence="2 3">GAS499</strain>
    </source>
</reference>
<dbReference type="RefSeq" id="WP_154071425.1">
    <property type="nucleotide sequence ID" value="NZ_LT670844.1"/>
</dbReference>
<name>A0A1M6XRK2_9BRAD</name>
<dbReference type="Proteomes" id="UP000189935">
    <property type="component" value="Chromosome I"/>
</dbReference>
<feature type="compositionally biased region" description="Basic and acidic residues" evidence="1">
    <location>
        <begin position="97"/>
        <end position="112"/>
    </location>
</feature>
<dbReference type="EMBL" id="LT670844">
    <property type="protein sequence ID" value="SHL08630.1"/>
    <property type="molecule type" value="Genomic_DNA"/>
</dbReference>
<feature type="compositionally biased region" description="Basic and acidic residues" evidence="1">
    <location>
        <begin position="161"/>
        <end position="170"/>
    </location>
</feature>
<feature type="compositionally biased region" description="Polar residues" evidence="1">
    <location>
        <begin position="197"/>
        <end position="212"/>
    </location>
</feature>
<evidence type="ECO:0000313" key="3">
    <source>
        <dbReference type="Proteomes" id="UP000189935"/>
    </source>
</evidence>
<protein>
    <submittedName>
        <fullName evidence="2">Uncharacterized protein</fullName>
    </submittedName>
</protein>